<reference evidence="1" key="1">
    <citation type="journal article" date="2015" name="Nature">
        <title>Complex archaea that bridge the gap between prokaryotes and eukaryotes.</title>
        <authorList>
            <person name="Spang A."/>
            <person name="Saw J.H."/>
            <person name="Jorgensen S.L."/>
            <person name="Zaremba-Niedzwiedzka K."/>
            <person name="Martijn J."/>
            <person name="Lind A.E."/>
            <person name="van Eijk R."/>
            <person name="Schleper C."/>
            <person name="Guy L."/>
            <person name="Ettema T.J."/>
        </authorList>
    </citation>
    <scope>NUCLEOTIDE SEQUENCE</scope>
</reference>
<protein>
    <submittedName>
        <fullName evidence="1">Uncharacterized protein</fullName>
    </submittedName>
</protein>
<dbReference type="EMBL" id="LAZR01001483">
    <property type="protein sequence ID" value="KKN43873.1"/>
    <property type="molecule type" value="Genomic_DNA"/>
</dbReference>
<organism evidence="1">
    <name type="scientific">marine sediment metagenome</name>
    <dbReference type="NCBI Taxonomy" id="412755"/>
    <lineage>
        <taxon>unclassified sequences</taxon>
        <taxon>metagenomes</taxon>
        <taxon>ecological metagenomes</taxon>
    </lineage>
</organism>
<evidence type="ECO:0000313" key="1">
    <source>
        <dbReference type="EMBL" id="KKN43873.1"/>
    </source>
</evidence>
<proteinExistence type="predicted"/>
<name>A0A0F9TR71_9ZZZZ</name>
<accession>A0A0F9TR71</accession>
<comment type="caution">
    <text evidence="1">The sequence shown here is derived from an EMBL/GenBank/DDBJ whole genome shotgun (WGS) entry which is preliminary data.</text>
</comment>
<sequence length="30" mass="3766">MYCLSLDKDIQERLEQARRREIKIKEEEDK</sequence>
<gene>
    <name evidence="1" type="ORF">LCGC14_0698870</name>
</gene>
<dbReference type="AlphaFoldDB" id="A0A0F9TR71"/>